<organism evidence="9 10">
    <name type="scientific">Legionella spiritensis</name>
    <dbReference type="NCBI Taxonomy" id="452"/>
    <lineage>
        <taxon>Bacteria</taxon>
        <taxon>Pseudomonadati</taxon>
        <taxon>Pseudomonadota</taxon>
        <taxon>Gammaproteobacteria</taxon>
        <taxon>Legionellales</taxon>
        <taxon>Legionellaceae</taxon>
        <taxon>Legionella</taxon>
    </lineage>
</organism>
<feature type="transmembrane region" description="Helical" evidence="7">
    <location>
        <begin position="204"/>
        <end position="224"/>
    </location>
</feature>
<dbReference type="GO" id="GO:0022857">
    <property type="term" value="F:transmembrane transporter activity"/>
    <property type="evidence" value="ECO:0007669"/>
    <property type="project" value="InterPro"/>
</dbReference>
<feature type="transmembrane region" description="Helical" evidence="7">
    <location>
        <begin position="283"/>
        <end position="305"/>
    </location>
</feature>
<keyword evidence="2" id="KW-0813">Transport</keyword>
<feature type="transmembrane region" description="Helical" evidence="7">
    <location>
        <begin position="366"/>
        <end position="392"/>
    </location>
</feature>
<dbReference type="SUPFAM" id="SSF103473">
    <property type="entry name" value="MFS general substrate transporter"/>
    <property type="match status" value="1"/>
</dbReference>
<dbReference type="InterPro" id="IPR020846">
    <property type="entry name" value="MFS_dom"/>
</dbReference>
<keyword evidence="5 7" id="KW-1133">Transmembrane helix</keyword>
<dbReference type="RefSeq" id="WP_065238380.1">
    <property type="nucleotide sequence ID" value="NZ_CAAAII010000002.1"/>
</dbReference>
<evidence type="ECO:0000256" key="3">
    <source>
        <dbReference type="ARBA" id="ARBA00022475"/>
    </source>
</evidence>
<dbReference type="PANTHER" id="PTHR43414">
    <property type="entry name" value="MULTIDRUG RESISTANCE PROTEIN MDTG"/>
    <property type="match status" value="1"/>
</dbReference>
<feature type="domain" description="Major facilitator superfamily (MFS) profile" evidence="8">
    <location>
        <begin position="5"/>
        <end position="392"/>
    </location>
</feature>
<feature type="transmembrane region" description="Helical" evidence="7">
    <location>
        <begin position="76"/>
        <end position="93"/>
    </location>
</feature>
<comment type="subcellular location">
    <subcellularLocation>
        <location evidence="1">Cell membrane</location>
        <topology evidence="1">Multi-pass membrane protein</topology>
    </subcellularLocation>
</comment>
<dbReference type="PANTHER" id="PTHR43414:SF6">
    <property type="entry name" value="MULTIDRUG RESISTANCE PROTEIN MDTG"/>
    <property type="match status" value="1"/>
</dbReference>
<proteinExistence type="predicted"/>
<evidence type="ECO:0000256" key="6">
    <source>
        <dbReference type="ARBA" id="ARBA00023136"/>
    </source>
</evidence>
<feature type="transmembrane region" description="Helical" evidence="7">
    <location>
        <begin position="336"/>
        <end position="360"/>
    </location>
</feature>
<evidence type="ECO:0000256" key="2">
    <source>
        <dbReference type="ARBA" id="ARBA00022448"/>
    </source>
</evidence>
<feature type="transmembrane region" description="Helical" evidence="7">
    <location>
        <begin position="42"/>
        <end position="64"/>
    </location>
</feature>
<keyword evidence="3" id="KW-1003">Cell membrane</keyword>
<keyword evidence="6 7" id="KW-0472">Membrane</keyword>
<evidence type="ECO:0000256" key="7">
    <source>
        <dbReference type="SAM" id="Phobius"/>
    </source>
</evidence>
<dbReference type="STRING" id="452.Lspi_0908"/>
<comment type="caution">
    <text evidence="9">The sequence shown here is derived from an EMBL/GenBank/DDBJ whole genome shotgun (WGS) entry which is preliminary data.</text>
</comment>
<name>A0A0W0Z6I2_LEGSP</name>
<dbReference type="InterPro" id="IPR011701">
    <property type="entry name" value="MFS"/>
</dbReference>
<evidence type="ECO:0000256" key="5">
    <source>
        <dbReference type="ARBA" id="ARBA00022989"/>
    </source>
</evidence>
<evidence type="ECO:0000256" key="1">
    <source>
        <dbReference type="ARBA" id="ARBA00004651"/>
    </source>
</evidence>
<dbReference type="InterPro" id="IPR036259">
    <property type="entry name" value="MFS_trans_sf"/>
</dbReference>
<evidence type="ECO:0000259" key="8">
    <source>
        <dbReference type="PROSITE" id="PS50850"/>
    </source>
</evidence>
<accession>A0A0W0Z6I2</accession>
<evidence type="ECO:0000256" key="4">
    <source>
        <dbReference type="ARBA" id="ARBA00022692"/>
    </source>
</evidence>
<dbReference type="GO" id="GO:0005886">
    <property type="term" value="C:plasma membrane"/>
    <property type="evidence" value="ECO:0007669"/>
    <property type="project" value="UniProtKB-SubCell"/>
</dbReference>
<protein>
    <submittedName>
        <fullName evidence="9">Multidrug resistance efflux pump</fullName>
    </submittedName>
</protein>
<feature type="transmembrane region" description="Helical" evidence="7">
    <location>
        <begin position="244"/>
        <end position="262"/>
    </location>
</feature>
<dbReference type="Proteomes" id="UP000054877">
    <property type="component" value="Unassembled WGS sequence"/>
</dbReference>
<keyword evidence="10" id="KW-1185">Reference proteome</keyword>
<dbReference type="OrthoDB" id="65739at2"/>
<evidence type="ECO:0000313" key="10">
    <source>
        <dbReference type="Proteomes" id="UP000054877"/>
    </source>
</evidence>
<dbReference type="AlphaFoldDB" id="A0A0W0Z6I2"/>
<evidence type="ECO:0000313" key="9">
    <source>
        <dbReference type="EMBL" id="KTD64741.1"/>
    </source>
</evidence>
<dbReference type="EMBL" id="LNYX01000012">
    <property type="protein sequence ID" value="KTD64741.1"/>
    <property type="molecule type" value="Genomic_DNA"/>
</dbReference>
<gene>
    <name evidence="9" type="ORF">Lspi_0908</name>
</gene>
<feature type="transmembrane region" description="Helical" evidence="7">
    <location>
        <begin position="311"/>
        <end position="329"/>
    </location>
</feature>
<reference evidence="9 10" key="1">
    <citation type="submission" date="2015-11" db="EMBL/GenBank/DDBJ databases">
        <title>Genomic analysis of 38 Legionella species identifies large and diverse effector repertoires.</title>
        <authorList>
            <person name="Burstein D."/>
            <person name="Amaro F."/>
            <person name="Zusman T."/>
            <person name="Lifshitz Z."/>
            <person name="Cohen O."/>
            <person name="Gilbert J.A."/>
            <person name="Pupko T."/>
            <person name="Shuman H.A."/>
            <person name="Segal G."/>
        </authorList>
    </citation>
    <scope>NUCLEOTIDE SEQUENCE [LARGE SCALE GENOMIC DNA]</scope>
    <source>
        <strain evidence="9 10">Mt.St.Helens-9</strain>
    </source>
</reference>
<feature type="transmembrane region" description="Helical" evidence="7">
    <location>
        <begin position="165"/>
        <end position="183"/>
    </location>
</feature>
<dbReference type="Pfam" id="PF07690">
    <property type="entry name" value="MFS_1"/>
    <property type="match status" value="1"/>
</dbReference>
<keyword evidence="4 7" id="KW-0812">Transmembrane</keyword>
<dbReference type="Gene3D" id="1.20.1250.20">
    <property type="entry name" value="MFS general substrate transporter like domains"/>
    <property type="match status" value="2"/>
</dbReference>
<feature type="transmembrane region" description="Helical" evidence="7">
    <location>
        <begin position="142"/>
        <end position="159"/>
    </location>
</feature>
<sequence length="405" mass="44588">MNNRLQTNILLSQFIMLLALEMTNPFLPLLIARQANMTMASTVLYSTLALALPMLANIIMGPVWGMAADKWGYKPMLMRAAWVLVLTQALMIFAESATWILIVRLIQGAFAGFIVAMQTYALSQCEWQHKSRQLARLQSAKAIATTLAGITGGLFLTLFGYRGLYTVAMLLCLLTTLFMQHTLPSVRRTTTHPTATPPSLARPMSLGGSVFLILCLMITMTQIAKFLTDPVFTLALNKLFHANVLWVGLLYSLPAVGMLCSAEWSGRQFDRCRTNPAMVKQYLISYSLLGTLIMLGHAFATNLFLLSVVRIGWGVIMAAILPALFALISDHHQRQGYAIGIANSFAKLGNLAGLLLGGWLAGFIPFLQLFLVVAAIYALIAIISYGPLTVFGKSRWSWQSMRAEL</sequence>
<dbReference type="PATRIC" id="fig|452.5.peg.991"/>
<dbReference type="PROSITE" id="PS50850">
    <property type="entry name" value="MFS"/>
    <property type="match status" value="1"/>
</dbReference>